<dbReference type="InterPro" id="IPR011009">
    <property type="entry name" value="Kinase-like_dom_sf"/>
</dbReference>
<dbReference type="SUPFAM" id="SSF56112">
    <property type="entry name" value="Protein kinase-like (PK-like)"/>
    <property type="match status" value="1"/>
</dbReference>
<sequence length="365" mass="41649">MAGLSQQDRNIIKNHPLAKLVDLLRGALQEAEKVYESCLIYDGVDESLDQLYRNVKSKFLSALQGEDAAYSLRSRMSNGTMVSDLAAYLVRRLQKAQGNFKYDDYRSLVCLVTPDNEIQYVNKWNIDIWKAVFNLIDNIPQSTPLVSISPSFNSTPVKFTSSSQKGSEQTRELVNLRIFEEIHDCTFQDVEGFFDKYFEEKDWSSNTDAICQHILAPDSDGNWAHFPNPPTQDDVLAWWFHLQEDLLSESHSIYYTTMSKADLTGAKAEWQVNLLLNDEKLYDNCVLQCLVISPAGWSIYDYRSPLELFTALHDAIKAHWSLYQDENILHQDISENNIIITDPDKVDGHSGMLIDLDLAKEVESG</sequence>
<proteinExistence type="predicted"/>
<dbReference type="InterPro" id="IPR008266">
    <property type="entry name" value="Tyr_kinase_AS"/>
</dbReference>
<dbReference type="VEuPathDB" id="FungiDB:PADG_01470"/>
<dbReference type="EMBL" id="LZYO01000195">
    <property type="protein sequence ID" value="ODH26221.1"/>
    <property type="molecule type" value="Genomic_DNA"/>
</dbReference>
<comment type="caution">
    <text evidence="5">The sequence shown here is derived from an EMBL/GenBank/DDBJ whole genome shotgun (WGS) entry which is preliminary data.</text>
</comment>
<organism evidence="5 6">
    <name type="scientific">Paracoccidioides brasiliensis</name>
    <dbReference type="NCBI Taxonomy" id="121759"/>
    <lineage>
        <taxon>Eukaryota</taxon>
        <taxon>Fungi</taxon>
        <taxon>Dikarya</taxon>
        <taxon>Ascomycota</taxon>
        <taxon>Pezizomycotina</taxon>
        <taxon>Eurotiomycetes</taxon>
        <taxon>Eurotiomycetidae</taxon>
        <taxon>Onygenales</taxon>
        <taxon>Ajellomycetaceae</taxon>
        <taxon>Paracoccidioides</taxon>
    </lineage>
</organism>
<name>A0A1D2JCD7_PARBR</name>
<dbReference type="PROSITE" id="PS00109">
    <property type="entry name" value="PROTEIN_KINASE_TYR"/>
    <property type="match status" value="1"/>
</dbReference>
<evidence type="ECO:0000256" key="1">
    <source>
        <dbReference type="ARBA" id="ARBA00012513"/>
    </source>
</evidence>
<dbReference type="VEuPathDB" id="FungiDB:PABG_11438"/>
<dbReference type="Proteomes" id="UP000242814">
    <property type="component" value="Unassembled WGS sequence"/>
</dbReference>
<evidence type="ECO:0000313" key="6">
    <source>
        <dbReference type="Proteomes" id="UP000242814"/>
    </source>
</evidence>
<evidence type="ECO:0000259" key="4">
    <source>
        <dbReference type="Pfam" id="PF17667"/>
    </source>
</evidence>
<accession>A0A1D2JCD7</accession>
<dbReference type="EC" id="2.7.11.1" evidence="1"/>
<evidence type="ECO:0000256" key="3">
    <source>
        <dbReference type="ARBA" id="ARBA00048679"/>
    </source>
</evidence>
<comment type="catalytic activity">
    <reaction evidence="3">
        <text>L-seryl-[protein] + ATP = O-phospho-L-seryl-[protein] + ADP + H(+)</text>
        <dbReference type="Rhea" id="RHEA:17989"/>
        <dbReference type="Rhea" id="RHEA-COMP:9863"/>
        <dbReference type="Rhea" id="RHEA-COMP:11604"/>
        <dbReference type="ChEBI" id="CHEBI:15378"/>
        <dbReference type="ChEBI" id="CHEBI:29999"/>
        <dbReference type="ChEBI" id="CHEBI:30616"/>
        <dbReference type="ChEBI" id="CHEBI:83421"/>
        <dbReference type="ChEBI" id="CHEBI:456216"/>
        <dbReference type="EC" id="2.7.11.1"/>
    </reaction>
</comment>
<gene>
    <name evidence="5" type="ORF">ACO22_04737</name>
</gene>
<dbReference type="PANTHER" id="PTHR38248:SF2">
    <property type="entry name" value="FUNK1 11"/>
    <property type="match status" value="1"/>
</dbReference>
<reference evidence="5 6" key="1">
    <citation type="submission" date="2016-06" db="EMBL/GenBank/DDBJ databases">
        <authorList>
            <person name="Kjaerup R.B."/>
            <person name="Dalgaard T.S."/>
            <person name="Juul-Madsen H.R."/>
        </authorList>
    </citation>
    <scope>NUCLEOTIDE SEQUENCE [LARGE SCALE GENOMIC DNA]</scope>
    <source>
        <strain evidence="5 6">Pb300</strain>
    </source>
</reference>
<dbReference type="VEuPathDB" id="FungiDB:PADG_02107"/>
<evidence type="ECO:0000256" key="2">
    <source>
        <dbReference type="ARBA" id="ARBA00047899"/>
    </source>
</evidence>
<feature type="domain" description="Fungal-type protein kinase" evidence="4">
    <location>
        <begin position="265"/>
        <end position="363"/>
    </location>
</feature>
<comment type="catalytic activity">
    <reaction evidence="2">
        <text>L-threonyl-[protein] + ATP = O-phospho-L-threonyl-[protein] + ADP + H(+)</text>
        <dbReference type="Rhea" id="RHEA:46608"/>
        <dbReference type="Rhea" id="RHEA-COMP:11060"/>
        <dbReference type="Rhea" id="RHEA-COMP:11605"/>
        <dbReference type="ChEBI" id="CHEBI:15378"/>
        <dbReference type="ChEBI" id="CHEBI:30013"/>
        <dbReference type="ChEBI" id="CHEBI:30616"/>
        <dbReference type="ChEBI" id="CHEBI:61977"/>
        <dbReference type="ChEBI" id="CHEBI:456216"/>
        <dbReference type="EC" id="2.7.11.1"/>
    </reaction>
</comment>
<evidence type="ECO:0000313" key="5">
    <source>
        <dbReference type="EMBL" id="ODH26221.1"/>
    </source>
</evidence>
<dbReference type="InterPro" id="IPR040976">
    <property type="entry name" value="Pkinase_fungal"/>
</dbReference>
<protein>
    <recommendedName>
        <fullName evidence="1">non-specific serine/threonine protein kinase</fullName>
        <ecNumber evidence="1">2.7.11.1</ecNumber>
    </recommendedName>
</protein>
<dbReference type="PANTHER" id="PTHR38248">
    <property type="entry name" value="FUNK1 6"/>
    <property type="match status" value="1"/>
</dbReference>
<dbReference type="AlphaFoldDB" id="A0A1D2JCD7"/>
<dbReference type="VEuPathDB" id="FungiDB:PABG_11767"/>
<dbReference type="GO" id="GO:0004674">
    <property type="term" value="F:protein serine/threonine kinase activity"/>
    <property type="evidence" value="ECO:0007669"/>
    <property type="project" value="UniProtKB-EC"/>
</dbReference>
<dbReference type="Pfam" id="PF17667">
    <property type="entry name" value="Pkinase_fungal"/>
    <property type="match status" value="1"/>
</dbReference>